<sequence>MVLSGIELLLPDVAAWRAWLEDNHAEVPAVWLVMTRKGGTVTTLDYAGALDVALCFGWIDGQTRRRDDETTFQRWTPRGPKSRWSLINIGHVERLTGEGRMTPAGFAAVEAAKADGRWDAAYAGPATAQTPPDLVAALAVNPAAQAMFDVLTSQNRYALYHRLTAIKTEAARARRVEEFVAMLARGESIYPQKRRPPVTE</sequence>
<dbReference type="EMBL" id="BAAAPB010000001">
    <property type="protein sequence ID" value="GAA1953371.1"/>
    <property type="molecule type" value="Genomic_DNA"/>
</dbReference>
<dbReference type="Pfam" id="PF13376">
    <property type="entry name" value="OmdA"/>
    <property type="match status" value="1"/>
</dbReference>
<evidence type="ECO:0000313" key="1">
    <source>
        <dbReference type="EMBL" id="GAA1953371.1"/>
    </source>
</evidence>
<organism evidence="1 2">
    <name type="scientific">Nocardioides panacihumi</name>
    <dbReference type="NCBI Taxonomy" id="400774"/>
    <lineage>
        <taxon>Bacteria</taxon>
        <taxon>Bacillati</taxon>
        <taxon>Actinomycetota</taxon>
        <taxon>Actinomycetes</taxon>
        <taxon>Propionibacteriales</taxon>
        <taxon>Nocardioidaceae</taxon>
        <taxon>Nocardioides</taxon>
    </lineage>
</organism>
<proteinExistence type="predicted"/>
<comment type="caution">
    <text evidence="1">The sequence shown here is derived from an EMBL/GenBank/DDBJ whole genome shotgun (WGS) entry which is preliminary data.</text>
</comment>
<protein>
    <submittedName>
        <fullName evidence="1">YdeI/OmpD-associated family protein</fullName>
    </submittedName>
</protein>
<dbReference type="RefSeq" id="WP_344043163.1">
    <property type="nucleotide sequence ID" value="NZ_BAAAPB010000001.1"/>
</dbReference>
<dbReference type="Proteomes" id="UP001500571">
    <property type="component" value="Unassembled WGS sequence"/>
</dbReference>
<reference evidence="1 2" key="1">
    <citation type="journal article" date="2019" name="Int. J. Syst. Evol. Microbiol.">
        <title>The Global Catalogue of Microorganisms (GCM) 10K type strain sequencing project: providing services to taxonomists for standard genome sequencing and annotation.</title>
        <authorList>
            <consortium name="The Broad Institute Genomics Platform"/>
            <consortium name="The Broad Institute Genome Sequencing Center for Infectious Disease"/>
            <person name="Wu L."/>
            <person name="Ma J."/>
        </authorList>
    </citation>
    <scope>NUCLEOTIDE SEQUENCE [LARGE SCALE GENOMIC DNA]</scope>
    <source>
        <strain evidence="1 2">JCM 15309</strain>
    </source>
</reference>
<accession>A0ABN2QME0</accession>
<gene>
    <name evidence="1" type="ORF">GCM10009798_10680</name>
</gene>
<name>A0ABN2QME0_9ACTN</name>
<evidence type="ECO:0000313" key="2">
    <source>
        <dbReference type="Proteomes" id="UP001500571"/>
    </source>
</evidence>
<keyword evidence="2" id="KW-1185">Reference proteome</keyword>